<dbReference type="InterPro" id="IPR013783">
    <property type="entry name" value="Ig-like_fold"/>
</dbReference>
<protein>
    <recommendedName>
        <fullName evidence="4 8">Beta-galactosidase</fullName>
        <ecNumber evidence="3 8">3.2.1.23</ecNumber>
    </recommendedName>
    <alternativeName>
        <fullName evidence="7 8">Lactase</fullName>
    </alternativeName>
</protein>
<comment type="caution">
    <text evidence="10">The sequence shown here is derived from an EMBL/GenBank/DDBJ whole genome shotgun (WGS) entry which is preliminary data.</text>
</comment>
<dbReference type="Gene3D" id="2.60.120.260">
    <property type="entry name" value="Galactose-binding domain-like"/>
    <property type="match status" value="1"/>
</dbReference>
<reference evidence="10" key="1">
    <citation type="submission" date="2021-03" db="EMBL/GenBank/DDBJ databases">
        <title>Microbacterium sp. nov., a novel actinobacterium isolated from cow dung.</title>
        <authorList>
            <person name="Zhang L."/>
        </authorList>
    </citation>
    <scope>NUCLEOTIDE SEQUENCE</scope>
    <source>
        <strain evidence="10">NEAU-LLB</strain>
    </source>
</reference>
<dbReference type="RefSeq" id="WP_208500733.1">
    <property type="nucleotide sequence ID" value="NZ_JAGFOA010000002.1"/>
</dbReference>
<evidence type="ECO:0000256" key="3">
    <source>
        <dbReference type="ARBA" id="ARBA00012756"/>
    </source>
</evidence>
<evidence type="ECO:0000256" key="5">
    <source>
        <dbReference type="ARBA" id="ARBA00022801"/>
    </source>
</evidence>
<dbReference type="Pfam" id="PF02837">
    <property type="entry name" value="Glyco_hydro_2_N"/>
    <property type="match status" value="1"/>
</dbReference>
<dbReference type="InterPro" id="IPR011013">
    <property type="entry name" value="Gal_mutarotase_sf_dom"/>
</dbReference>
<dbReference type="PROSITE" id="PS00608">
    <property type="entry name" value="GLYCOSYL_HYDROL_F2_2"/>
    <property type="match status" value="1"/>
</dbReference>
<dbReference type="InterPro" id="IPR008979">
    <property type="entry name" value="Galactose-bd-like_sf"/>
</dbReference>
<dbReference type="InterPro" id="IPR023230">
    <property type="entry name" value="Glyco_hydro_2_CS"/>
</dbReference>
<evidence type="ECO:0000259" key="9">
    <source>
        <dbReference type="SMART" id="SM01038"/>
    </source>
</evidence>
<dbReference type="InterPro" id="IPR014718">
    <property type="entry name" value="GH-type_carb-bd"/>
</dbReference>
<keyword evidence="6 8" id="KW-0326">Glycosidase</keyword>
<dbReference type="AlphaFoldDB" id="A0A939QH58"/>
<dbReference type="SUPFAM" id="SSF49303">
    <property type="entry name" value="beta-Galactosidase/glucuronidase domain"/>
    <property type="match status" value="2"/>
</dbReference>
<dbReference type="Gene3D" id="2.70.98.10">
    <property type="match status" value="1"/>
</dbReference>
<dbReference type="SMART" id="SM01038">
    <property type="entry name" value="Bgal_small_N"/>
    <property type="match status" value="1"/>
</dbReference>
<dbReference type="InterPro" id="IPR006102">
    <property type="entry name" value="Ig-like_GH2"/>
</dbReference>
<dbReference type="GO" id="GO:0030246">
    <property type="term" value="F:carbohydrate binding"/>
    <property type="evidence" value="ECO:0007669"/>
    <property type="project" value="InterPro"/>
</dbReference>
<evidence type="ECO:0000256" key="1">
    <source>
        <dbReference type="ARBA" id="ARBA00001412"/>
    </source>
</evidence>
<dbReference type="InterPro" id="IPR004199">
    <property type="entry name" value="B-gal_small/dom_5"/>
</dbReference>
<dbReference type="SUPFAM" id="SSF49785">
    <property type="entry name" value="Galactose-binding domain-like"/>
    <property type="match status" value="1"/>
</dbReference>
<evidence type="ECO:0000256" key="6">
    <source>
        <dbReference type="ARBA" id="ARBA00023295"/>
    </source>
</evidence>
<accession>A0A939QH58</accession>
<dbReference type="Pfam" id="PF02836">
    <property type="entry name" value="Glyco_hydro_2_C"/>
    <property type="match status" value="1"/>
</dbReference>
<evidence type="ECO:0000256" key="4">
    <source>
        <dbReference type="ARBA" id="ARBA00013303"/>
    </source>
</evidence>
<evidence type="ECO:0000313" key="10">
    <source>
        <dbReference type="EMBL" id="MBO3662718.1"/>
    </source>
</evidence>
<dbReference type="InterPro" id="IPR032312">
    <property type="entry name" value="LacZ_4"/>
</dbReference>
<dbReference type="EMBL" id="JAGFOA010000002">
    <property type="protein sequence ID" value="MBO3662718.1"/>
    <property type="molecule type" value="Genomic_DNA"/>
</dbReference>
<evidence type="ECO:0000256" key="2">
    <source>
        <dbReference type="ARBA" id="ARBA00007401"/>
    </source>
</evidence>
<dbReference type="PROSITE" id="PS00719">
    <property type="entry name" value="GLYCOSYL_HYDROL_F2_1"/>
    <property type="match status" value="1"/>
</dbReference>
<dbReference type="InterPro" id="IPR050347">
    <property type="entry name" value="Bact_Beta-galactosidase"/>
</dbReference>
<keyword evidence="5 8" id="KW-0378">Hydrolase</keyword>
<dbReference type="SUPFAM" id="SSF74650">
    <property type="entry name" value="Galactose mutarotase-like"/>
    <property type="match status" value="1"/>
</dbReference>
<dbReference type="Pfam" id="PF02929">
    <property type="entry name" value="Bgal_small_N"/>
    <property type="match status" value="1"/>
</dbReference>
<dbReference type="InterPro" id="IPR036156">
    <property type="entry name" value="Beta-gal/glucu_dom_sf"/>
</dbReference>
<dbReference type="Gene3D" id="3.20.20.80">
    <property type="entry name" value="Glycosidases"/>
    <property type="match status" value="1"/>
</dbReference>
<dbReference type="PANTHER" id="PTHR46323:SF2">
    <property type="entry name" value="BETA-GALACTOSIDASE"/>
    <property type="match status" value="1"/>
</dbReference>
<name>A0A939QH58_9MICO</name>
<dbReference type="InterPro" id="IPR006101">
    <property type="entry name" value="Glyco_hydro_2"/>
</dbReference>
<dbReference type="Pfam" id="PF16353">
    <property type="entry name" value="LacZ_4"/>
    <property type="match status" value="1"/>
</dbReference>
<sequence>MTFDITRIADPLFVSENRLAAHSDHRWHQRTEGDSEQLLSGTWRFHYAEHPSTAPDGFADTAYDVSAWDEIAVPGHIQLQGYGRPQYTNVQYPWDGLEDIVPGQAPAFSNPVGTYVRTYTLDRPLEEGERLSVAFLGAESAVAVWHNGVYVGYATDSFTPSEFDLTGTVVEGENRLAAQVFKVTAGTWLEDQDFYRFSGLFRDVVLRRRPRVHVEDVQITTDVAADLGTATIRAQVALDGSGSVSATLSGHGSVPLPLTEAGDGTLSVEIEAPRLWSAEDPHLHELAVEVRDEAGEVTERFTVPVGVRRFGIEDGLLKINGERVVLLGVNRHEFGVNGRVVTREETEADLRLLKAAGVNALRTSHYPNNSYFYELADRYGFYVIDEMNLETHAMWDAVVRGRIGLEEALPGDRPDWLPALLDRAASMVARDRNHASVVMWSCGNESFGGSDILAVADWFRSVDTRPVHYEGVHWDPRHPETTDVVSRMYAPVTEIEEFLATHRDKPYLLCEYAHAMGNSFGAVEKYIDLAYREPLFQGAFVWDFADQGILMTTPEGESYVGYGGDAGERPHDGEFCGNGLVFLDRTPSPKLLEMAQLYQPLHITVDRDGVAVHNRHLFTSTGGYAATVTLAREGVVLASAPFTLEVAPGSSASAPLPVEIPDEPGEYTVDVAFALVAATDWAPAGHVVASAQGVFVVEGTEPAATAPGAQAPQLIDGIHNVGVRGEGFTVLFSKLHGGLVSYRAGHGDAARELLHSIPKPSFWHAPTSNERGWGMPARDGQWLLASRYASLATTDPESGAQNPATTVVGDAVEVAFRYTLPTTPASESTVVYRVSGDGRIDVRLTARPGEGLPDMPEFGLLIETDAAFGHLRWYGEGPHESYVDRRASARLGVWESEVAELLTPYLRPQESGSRTGVRWAEVTDEAGVGLRVECAAGMEFSALPWTPFEIENAAHPVDLPPIRKTVLRPALMRRGVGGDDSWGARTHPEHLLPTGELEFAFTLRTVTPA</sequence>
<dbReference type="GO" id="GO:0004565">
    <property type="term" value="F:beta-galactosidase activity"/>
    <property type="evidence" value="ECO:0007669"/>
    <property type="project" value="UniProtKB-EC"/>
</dbReference>
<comment type="catalytic activity">
    <reaction evidence="1 8">
        <text>Hydrolysis of terminal non-reducing beta-D-galactose residues in beta-D-galactosides.</text>
        <dbReference type="EC" id="3.2.1.23"/>
    </reaction>
</comment>
<comment type="similarity">
    <text evidence="2 8">Belongs to the glycosyl hydrolase 2 family.</text>
</comment>
<dbReference type="Pfam" id="PF00703">
    <property type="entry name" value="Glyco_hydro_2"/>
    <property type="match status" value="1"/>
</dbReference>
<organism evidence="10 11">
    <name type="scientific">Microbacterium stercoris</name>
    <dbReference type="NCBI Taxonomy" id="2820289"/>
    <lineage>
        <taxon>Bacteria</taxon>
        <taxon>Bacillati</taxon>
        <taxon>Actinomycetota</taxon>
        <taxon>Actinomycetes</taxon>
        <taxon>Micrococcales</taxon>
        <taxon>Microbacteriaceae</taxon>
        <taxon>Microbacterium</taxon>
    </lineage>
</organism>
<dbReference type="InterPro" id="IPR023232">
    <property type="entry name" value="Glyco_hydro_2_AS"/>
</dbReference>
<dbReference type="Proteomes" id="UP000680132">
    <property type="component" value="Unassembled WGS sequence"/>
</dbReference>
<dbReference type="PRINTS" id="PR00132">
    <property type="entry name" value="GLHYDRLASE2"/>
</dbReference>
<evidence type="ECO:0000313" key="11">
    <source>
        <dbReference type="Proteomes" id="UP000680132"/>
    </source>
</evidence>
<feature type="domain" description="Beta galactosidase small chain/" evidence="9">
    <location>
        <begin position="722"/>
        <end position="1004"/>
    </location>
</feature>
<evidence type="ECO:0000256" key="7">
    <source>
        <dbReference type="ARBA" id="ARBA00032230"/>
    </source>
</evidence>
<dbReference type="GO" id="GO:0009341">
    <property type="term" value="C:beta-galactosidase complex"/>
    <property type="evidence" value="ECO:0007669"/>
    <property type="project" value="InterPro"/>
</dbReference>
<keyword evidence="11" id="KW-1185">Reference proteome</keyword>
<dbReference type="GO" id="GO:0005990">
    <property type="term" value="P:lactose catabolic process"/>
    <property type="evidence" value="ECO:0007669"/>
    <property type="project" value="TreeGrafter"/>
</dbReference>
<dbReference type="SUPFAM" id="SSF51445">
    <property type="entry name" value="(Trans)glycosidases"/>
    <property type="match status" value="1"/>
</dbReference>
<dbReference type="InterPro" id="IPR006103">
    <property type="entry name" value="Glyco_hydro_2_cat"/>
</dbReference>
<dbReference type="PANTHER" id="PTHR46323">
    <property type="entry name" value="BETA-GALACTOSIDASE"/>
    <property type="match status" value="1"/>
</dbReference>
<dbReference type="InterPro" id="IPR017853">
    <property type="entry name" value="GH"/>
</dbReference>
<dbReference type="Gene3D" id="2.60.40.10">
    <property type="entry name" value="Immunoglobulins"/>
    <property type="match status" value="2"/>
</dbReference>
<evidence type="ECO:0000256" key="8">
    <source>
        <dbReference type="RuleBase" id="RU361154"/>
    </source>
</evidence>
<gene>
    <name evidence="10" type="ORF">J5V96_04235</name>
</gene>
<dbReference type="EC" id="3.2.1.23" evidence="3 8"/>
<proteinExistence type="inferred from homology"/>
<dbReference type="InterPro" id="IPR006104">
    <property type="entry name" value="Glyco_hydro_2_N"/>
</dbReference>